<evidence type="ECO:0000313" key="1">
    <source>
        <dbReference type="EMBL" id="PWN47846.1"/>
    </source>
</evidence>
<sequence length="468" mass="50434">MVDPSHSPPSSASAGPSSSATFLKRYQSDHPTDTTLPSPPRSFLPALSFQKHDFSQHPFYLSDSSSHSNYDSSDGNHSAAPSPSTSETSPYESHRPFSSSSSSSTSNMFKFKRHLNHPSSSPPPRGGGGDGRFQNIANIITQQRRGDGGGGGGHQEDVGARESHDSGIDPPMDEIRQRGRGGGSLLLTNLGTSSSFRHGTGLDVEVARSDLVAAASRHRGSAASHSSPTRSTPPSSSASNARISNLNLQLDRLDHLVTLPTVVDDRDSDSFSDEASSPLDYRFHHSSNGVIDRLHVVRSSQTNLKVGGGGGQTRFGGGSPRNTNGIEHEQGYASSSFSPSTSPTKRNFAYDLHSPTTASSSSSSSCFLPHPPYPSDAAAKPDPRRRDHQAEIRTRRRDQERGGGGGEWMTTSPFPLDEMRQLHESLHRLLNEVDEMESKGDEIDQAYKSIWSHVDDFFWQGRVAFGGG</sequence>
<evidence type="ECO:0000313" key="2">
    <source>
        <dbReference type="Proteomes" id="UP000245626"/>
    </source>
</evidence>
<reference evidence="1 2" key="1">
    <citation type="journal article" date="2018" name="Mol. Biol. Evol.">
        <title>Broad Genomic Sampling Reveals a Smut Pathogenic Ancestry of the Fungal Clade Ustilaginomycotina.</title>
        <authorList>
            <person name="Kijpornyongpan T."/>
            <person name="Mondo S.J."/>
            <person name="Barry K."/>
            <person name="Sandor L."/>
            <person name="Lee J."/>
            <person name="Lipzen A."/>
            <person name="Pangilinan J."/>
            <person name="LaButti K."/>
            <person name="Hainaut M."/>
            <person name="Henrissat B."/>
            <person name="Grigoriev I.V."/>
            <person name="Spatafora J.W."/>
            <person name="Aime M.C."/>
        </authorList>
    </citation>
    <scope>NUCLEOTIDE SEQUENCE [LARGE SCALE GENOMIC DNA]</scope>
    <source>
        <strain evidence="1 2">SA 807</strain>
    </source>
</reference>
<protein>
    <submittedName>
        <fullName evidence="1">Uncharacterized protein</fullName>
    </submittedName>
</protein>
<organism evidence="1 2">
    <name type="scientific">Violaceomyces palustris</name>
    <dbReference type="NCBI Taxonomy" id="1673888"/>
    <lineage>
        <taxon>Eukaryota</taxon>
        <taxon>Fungi</taxon>
        <taxon>Dikarya</taxon>
        <taxon>Basidiomycota</taxon>
        <taxon>Ustilaginomycotina</taxon>
        <taxon>Ustilaginomycetes</taxon>
        <taxon>Violaceomycetales</taxon>
        <taxon>Violaceomycetaceae</taxon>
        <taxon>Violaceomyces</taxon>
    </lineage>
</organism>
<gene>
    <name evidence="1" type="ORF">IE53DRAFT_364362</name>
</gene>
<name>A0ACD0NPW7_9BASI</name>
<dbReference type="Proteomes" id="UP000245626">
    <property type="component" value="Unassembled WGS sequence"/>
</dbReference>
<keyword evidence="2" id="KW-1185">Reference proteome</keyword>
<proteinExistence type="predicted"/>
<dbReference type="EMBL" id="KZ820324">
    <property type="protein sequence ID" value="PWN47846.1"/>
    <property type="molecule type" value="Genomic_DNA"/>
</dbReference>
<accession>A0ACD0NPW7</accession>